<sequence length="115" mass="12455">MQSVISISRMQQALIASVQVDLSLSVLKAFEEELLAALGRDNVRGVLIEMSGLKSCSRVELSRLLQLSYAIEVMGRHCIFVGIRPGLVLGMLDTGLDTTHMVSVASIEQALAILK</sequence>
<comment type="caution">
    <text evidence="2">The sequence shown here is derived from an EMBL/GenBank/DDBJ whole genome shotgun (WGS) entry which is preliminary data.</text>
</comment>
<evidence type="ECO:0000259" key="1">
    <source>
        <dbReference type="PROSITE" id="PS50801"/>
    </source>
</evidence>
<evidence type="ECO:0000313" key="2">
    <source>
        <dbReference type="EMBL" id="PNM63525.1"/>
    </source>
</evidence>
<dbReference type="Gene3D" id="3.30.750.24">
    <property type="entry name" value="STAS domain"/>
    <property type="match status" value="1"/>
</dbReference>
<accession>A0A1D8SHQ9</accession>
<protein>
    <submittedName>
        <fullName evidence="2">Anti-anti-sigma factor</fullName>
    </submittedName>
</protein>
<dbReference type="InterPro" id="IPR036513">
    <property type="entry name" value="STAS_dom_sf"/>
</dbReference>
<evidence type="ECO:0000313" key="3">
    <source>
        <dbReference type="Proteomes" id="UP000053748"/>
    </source>
</evidence>
<dbReference type="SUPFAM" id="SSF52091">
    <property type="entry name" value="SpoIIaa-like"/>
    <property type="match status" value="1"/>
</dbReference>
<dbReference type="GeneID" id="93954440"/>
<dbReference type="RefSeq" id="WP_001192242.1">
    <property type="nucleotide sequence ID" value="NZ_CAWMSS010000002.1"/>
</dbReference>
<dbReference type="PROSITE" id="PS50801">
    <property type="entry name" value="STAS"/>
    <property type="match status" value="1"/>
</dbReference>
<dbReference type="InterPro" id="IPR002645">
    <property type="entry name" value="STAS_dom"/>
</dbReference>
<dbReference type="EMBL" id="LOSJ02000001">
    <property type="protein sequence ID" value="PNM63525.1"/>
    <property type="molecule type" value="Genomic_DNA"/>
</dbReference>
<dbReference type="OrthoDB" id="6877439at2"/>
<gene>
    <name evidence="2" type="ORF">AL544_000655</name>
</gene>
<feature type="domain" description="STAS" evidence="1">
    <location>
        <begin position="3"/>
        <end position="114"/>
    </location>
</feature>
<name>A0A1D8SHQ9_VIBMI</name>
<dbReference type="eggNOG" id="COG1366">
    <property type="taxonomic scope" value="Bacteria"/>
</dbReference>
<proteinExistence type="predicted"/>
<dbReference type="STRING" id="674.VM_19500"/>
<dbReference type="AlphaFoldDB" id="A0A1D8SHQ9"/>
<keyword evidence="3" id="KW-1185">Reference proteome</keyword>
<organism evidence="2 3">
    <name type="scientific">Vibrio mimicus</name>
    <dbReference type="NCBI Taxonomy" id="674"/>
    <lineage>
        <taxon>Bacteria</taxon>
        <taxon>Pseudomonadati</taxon>
        <taxon>Pseudomonadota</taxon>
        <taxon>Gammaproteobacteria</taxon>
        <taxon>Vibrionales</taxon>
        <taxon>Vibrionaceae</taxon>
        <taxon>Vibrio</taxon>
    </lineage>
</organism>
<reference evidence="2" key="1">
    <citation type="submission" date="2017-12" db="EMBL/GenBank/DDBJ databases">
        <title>FDA dAtabase for Regulatory Grade micrObial Sequences (FDA-ARGOS): Supporting development and validation of Infectious Disease Dx tests.</title>
        <authorList>
            <person name="Hoffmann M."/>
            <person name="Allard M."/>
            <person name="Evans P."/>
            <person name="Brown E."/>
            <person name="Tallon L.J."/>
            <person name="Sadzewicz L."/>
            <person name="Sengamalay N."/>
            <person name="Ott S."/>
            <person name="Godinez A."/>
            <person name="Nagaraj S."/>
            <person name="Vavikolanu K."/>
            <person name="Aluvathingal J."/>
            <person name="Nadendla S."/>
            <person name="Hobson J."/>
            <person name="Sichtig H."/>
        </authorList>
    </citation>
    <scope>NUCLEOTIDE SEQUENCE [LARGE SCALE GENOMIC DNA]</scope>
    <source>
        <strain evidence="2">FDAARGOS_113</strain>
    </source>
</reference>
<dbReference type="Proteomes" id="UP000053748">
    <property type="component" value="Unassembled WGS sequence"/>
</dbReference>